<evidence type="ECO:0000256" key="3">
    <source>
        <dbReference type="ARBA" id="ARBA00010918"/>
    </source>
</evidence>
<dbReference type="Gene3D" id="3.40.630.10">
    <property type="entry name" value="Zn peptidases"/>
    <property type="match status" value="1"/>
</dbReference>
<evidence type="ECO:0000256" key="4">
    <source>
        <dbReference type="ARBA" id="ARBA00022824"/>
    </source>
</evidence>
<dbReference type="GO" id="GO:0008235">
    <property type="term" value="F:metalloexopeptidase activity"/>
    <property type="evidence" value="ECO:0007669"/>
    <property type="project" value="InterPro"/>
</dbReference>
<feature type="transmembrane region" description="Helical" evidence="5">
    <location>
        <begin position="233"/>
        <end position="253"/>
    </location>
</feature>
<dbReference type="Pfam" id="PF04389">
    <property type="entry name" value="Peptidase_M28"/>
    <property type="match status" value="1"/>
</dbReference>
<organism evidence="8 9">
    <name type="scientific">Plutella xylostella</name>
    <name type="common">Diamondback moth</name>
    <name type="synonym">Plutella maculipennis</name>
    <dbReference type="NCBI Taxonomy" id="51655"/>
    <lineage>
        <taxon>Eukaryota</taxon>
        <taxon>Metazoa</taxon>
        <taxon>Ecdysozoa</taxon>
        <taxon>Arthropoda</taxon>
        <taxon>Hexapoda</taxon>
        <taxon>Insecta</taxon>
        <taxon>Pterygota</taxon>
        <taxon>Neoptera</taxon>
        <taxon>Endopterygota</taxon>
        <taxon>Lepidoptera</taxon>
        <taxon>Glossata</taxon>
        <taxon>Ditrysia</taxon>
        <taxon>Yponomeutoidea</taxon>
        <taxon>Plutellidae</taxon>
        <taxon>Plutella</taxon>
    </lineage>
</organism>
<dbReference type="PANTHER" id="PTHR12147:SF22">
    <property type="entry name" value="ENDOPLASMIC RETICULUM METALLOPEPTIDASE 1"/>
    <property type="match status" value="1"/>
</dbReference>
<dbReference type="GO" id="GO:0006508">
    <property type="term" value="P:proteolysis"/>
    <property type="evidence" value="ECO:0007669"/>
    <property type="project" value="InterPro"/>
</dbReference>
<dbReference type="InterPro" id="IPR045175">
    <property type="entry name" value="M28_fam"/>
</dbReference>
<feature type="transmembrane region" description="Helical" evidence="5">
    <location>
        <begin position="435"/>
        <end position="456"/>
    </location>
</feature>
<feature type="transmembrane region" description="Helical" evidence="5">
    <location>
        <begin position="408"/>
        <end position="428"/>
    </location>
</feature>
<dbReference type="InterPro" id="IPR053973">
    <property type="entry name" value="ERMP1-like_C"/>
</dbReference>
<dbReference type="PANTHER" id="PTHR12147">
    <property type="entry name" value="METALLOPEPTIDASE M28 FAMILY MEMBER"/>
    <property type="match status" value="1"/>
</dbReference>
<keyword evidence="4" id="KW-0256">Endoplasmic reticulum</keyword>
<feature type="transmembrane region" description="Helical" evidence="5">
    <location>
        <begin position="314"/>
        <end position="332"/>
    </location>
</feature>
<evidence type="ECO:0000256" key="2">
    <source>
        <dbReference type="ARBA" id="ARBA00004477"/>
    </source>
</evidence>
<name>A0A8S4FZP1_PLUXY</name>
<dbReference type="GO" id="GO:0005789">
    <property type="term" value="C:endoplasmic reticulum membrane"/>
    <property type="evidence" value="ECO:0007669"/>
    <property type="project" value="UniProtKB-SubCell"/>
</dbReference>
<comment type="caution">
    <text evidence="8">The sequence shown here is derived from an EMBL/GenBank/DDBJ whole genome shotgun (WGS) entry which is preliminary data.</text>
</comment>
<feature type="domain" description="Endoplasmic reticulum metallopeptidase 1-like C-terminal" evidence="7">
    <location>
        <begin position="466"/>
        <end position="693"/>
    </location>
</feature>
<evidence type="ECO:0000256" key="1">
    <source>
        <dbReference type="ARBA" id="ARBA00001947"/>
    </source>
</evidence>
<feature type="transmembrane region" description="Helical" evidence="5">
    <location>
        <begin position="369"/>
        <end position="388"/>
    </location>
</feature>
<evidence type="ECO:0000313" key="8">
    <source>
        <dbReference type="EMBL" id="CAG9132537.1"/>
    </source>
</evidence>
<protein>
    <submittedName>
        <fullName evidence="8">(diamondback moth) hypothetical protein</fullName>
    </submittedName>
</protein>
<evidence type="ECO:0000256" key="5">
    <source>
        <dbReference type="SAM" id="Phobius"/>
    </source>
</evidence>
<comment type="similarity">
    <text evidence="3">Belongs to the peptidase M28 family.</text>
</comment>
<keyword evidence="5" id="KW-1133">Transmembrane helix</keyword>
<dbReference type="AlphaFoldDB" id="A0A8S4FZP1"/>
<dbReference type="EMBL" id="CAJHNJ030000050">
    <property type="protein sequence ID" value="CAG9132537.1"/>
    <property type="molecule type" value="Genomic_DNA"/>
</dbReference>
<evidence type="ECO:0000313" key="9">
    <source>
        <dbReference type="Proteomes" id="UP000653454"/>
    </source>
</evidence>
<comment type="cofactor">
    <cofactor evidence="1">
        <name>Zn(2+)</name>
        <dbReference type="ChEBI" id="CHEBI:29105"/>
    </cofactor>
</comment>
<accession>A0A8S4FZP1</accession>
<feature type="transmembrane region" description="Helical" evidence="5">
    <location>
        <begin position="338"/>
        <end position="357"/>
    </location>
</feature>
<proteinExistence type="inferred from homology"/>
<gene>
    <name evidence="8" type="ORF">PLXY2_LOCUS10791</name>
</gene>
<feature type="transmembrane region" description="Helical" evidence="5">
    <location>
        <begin position="273"/>
        <end position="293"/>
    </location>
</feature>
<feature type="transmembrane region" description="Helical" evidence="5">
    <location>
        <begin position="196"/>
        <end position="221"/>
    </location>
</feature>
<evidence type="ECO:0000259" key="6">
    <source>
        <dbReference type="Pfam" id="PF04389"/>
    </source>
</evidence>
<sequence>MRASDNALFCAVLVDVFSILSKSETRLRHNVVFLFNGAEENPLQAVPGFLKHPWSKGVTGLVNLDSAGINCKSLMFQVTDTRVASAYSASVPRPSAQAFGEVLFKSGIVPSDTDFRIFRDFGGIQGVDIAFSKMGHVYHTRLDSLETLKEGVQQHSGDMVLALARAMAGDPQFDTKAPAPTSAVYYDYLNLFMVTYSYTTAAVVDSLVVIFAFCTVLYYQYIVGFRKSTSVELLYSILSRVLSAAAGCGALWLVTALTVQTTIQLRYLSNGWIVVPIYWMPYLTAAVATSQLFDAWRCKRTGLTRTLRVAQAMAATRAIVLTAVVLLLLLGGTATLRYIVVIPLFLMSAASVVSLSVIKWTRIAAWQQILLEVTLAIPNLLFLFVIAIKINTLMLPIMGRTISTTPDYLVALLNMMTVILASMSLSGIELLFSRVRLWTVLTLFAVVCLVVSFIPFNPYRDSNTQPALQRHAWFHSEIFTYNRAGELIDQKSGIWMGKTEVNTPLNVLTLAAQKNITLETIDFKSDCSEFTYCNLPVITPRTIDYGDNSIVVQFGAPTVASPRPELELISRTCEGGRCVLEFSFVGPHHMSLVLSPYPSVNLTSWSLESEVRPADRFKDRPLYFIHYGRNTYDEVVEKKLVSFEFQVLNSSDPIVDIAFSAHRTDSENEFTPEFKALFDAMPDYFNIEATLSSRFNYVF</sequence>
<reference evidence="8" key="1">
    <citation type="submission" date="2020-11" db="EMBL/GenBank/DDBJ databases">
        <authorList>
            <person name="Whiteford S."/>
        </authorList>
    </citation>
    <scope>NUCLEOTIDE SEQUENCE</scope>
</reference>
<comment type="subcellular location">
    <subcellularLocation>
        <location evidence="2">Endoplasmic reticulum membrane</location>
        <topology evidence="2">Multi-pass membrane protein</topology>
    </subcellularLocation>
</comment>
<dbReference type="Proteomes" id="UP000653454">
    <property type="component" value="Unassembled WGS sequence"/>
</dbReference>
<keyword evidence="9" id="KW-1185">Reference proteome</keyword>
<feature type="domain" description="Peptidase M28" evidence="6">
    <location>
        <begin position="3"/>
        <end position="163"/>
    </location>
</feature>
<dbReference type="InterPro" id="IPR007484">
    <property type="entry name" value="Peptidase_M28"/>
</dbReference>
<evidence type="ECO:0000259" key="7">
    <source>
        <dbReference type="Pfam" id="PF22248"/>
    </source>
</evidence>
<keyword evidence="5" id="KW-0472">Membrane</keyword>
<dbReference type="SUPFAM" id="SSF53187">
    <property type="entry name" value="Zn-dependent exopeptidases"/>
    <property type="match status" value="1"/>
</dbReference>
<keyword evidence="5" id="KW-0812">Transmembrane</keyword>
<dbReference type="Pfam" id="PF22248">
    <property type="entry name" value="ERMP1_C"/>
    <property type="match status" value="1"/>
</dbReference>